<accession>A0ABX0MZT1</accession>
<evidence type="ECO:0000313" key="2">
    <source>
        <dbReference type="Proteomes" id="UP000610594"/>
    </source>
</evidence>
<keyword evidence="2" id="KW-1185">Reference proteome</keyword>
<name>A0ABX0MZT1_9BURK</name>
<dbReference type="EMBL" id="WHJF01000089">
    <property type="protein sequence ID" value="NHZ65583.1"/>
    <property type="molecule type" value="Genomic_DNA"/>
</dbReference>
<dbReference type="RefSeq" id="WP_167239527.1">
    <property type="nucleotide sequence ID" value="NZ_WHJF01000089.1"/>
</dbReference>
<dbReference type="Proteomes" id="UP000610594">
    <property type="component" value="Unassembled WGS sequence"/>
</dbReference>
<comment type="caution">
    <text evidence="1">The sequence shown here is derived from an EMBL/GenBank/DDBJ whole genome shotgun (WGS) entry which is preliminary data.</text>
</comment>
<sequence length="605" mass="65519">MKLPAQLAPWRAWLALLPAELAAPLGAMLLRLQPLVGRMAGTAPAPDSTPVGAGGIARRGPYHRLLLSEWAVQDGAPDEFLRRAAAGELLFSAPEPRVQRRARTCVALFDAGPAQLGEPRLVHLALFILLARRAHEEGASFRWGVLQTPGALDAGCGQQALMRLMNARTALRAGGAARDGWNGELAGLEPHAEVWQVGAPEAVTLRRESARAGIIEPLLGEGLQVSITQQGRTRDLMLELPAPASAVRLLRYPAGEPAKPVRNRMGGRNTPSLKHAPRFAYYQARVVTGRPDGGTLSFSYLDAYASMPPAPRRQRVPKRGSVLGICPLGYTVADVAACGETLTFRYFGGVFERCECARPPAGQFAAARGLGRWLPVFFLHKTGHDQVLMIDSAARLVRWRARHDGAGATSFELLAGGVVGAVQSQNRLLYASVADGLTRLYRYESAAPEPVDDLVFEWPVLRVLYGEVSLAPEHMLALQTSDTEWLLVHGRASRTLVIGDGATVIGVARLAPDSAELALLVINPDRCTVELRGATQRRAIVRAHSPIAHLTLDPSSQIMSWLLTASHELFVRRLHGELALLHYLPVMEQTAWPPHIIPNGVPDVD</sequence>
<reference evidence="1 2" key="1">
    <citation type="submission" date="2019-10" db="EMBL/GenBank/DDBJ databases">
        <title>Taxonomy of Antarctic Massilia spp.: description of Massilia rubra sp. nov., Massilia aquatica sp. nov., Massilia mucilaginosa sp. nov., Massilia frigida sp. nov. isolated from streams, lakes and regoliths.</title>
        <authorList>
            <person name="Holochova P."/>
            <person name="Sedlacek I."/>
            <person name="Kralova S."/>
            <person name="Maslanova I."/>
            <person name="Busse H.-J."/>
            <person name="Stankova E."/>
            <person name="Vrbovska V."/>
            <person name="Kovarovic V."/>
            <person name="Bartak M."/>
            <person name="Svec P."/>
            <person name="Pantucek R."/>
        </authorList>
    </citation>
    <scope>NUCLEOTIDE SEQUENCE [LARGE SCALE GENOMIC DNA]</scope>
    <source>
        <strain evidence="1 2">CCM 8694</strain>
    </source>
</reference>
<proteinExistence type="predicted"/>
<organism evidence="1 2">
    <name type="scientific">Massilia genomosp. 1</name>
    <dbReference type="NCBI Taxonomy" id="2609280"/>
    <lineage>
        <taxon>Bacteria</taxon>
        <taxon>Pseudomonadati</taxon>
        <taxon>Pseudomonadota</taxon>
        <taxon>Betaproteobacteria</taxon>
        <taxon>Burkholderiales</taxon>
        <taxon>Oxalobacteraceae</taxon>
        <taxon>Telluria group</taxon>
        <taxon>Massilia</taxon>
    </lineage>
</organism>
<evidence type="ECO:0000313" key="1">
    <source>
        <dbReference type="EMBL" id="NHZ65583.1"/>
    </source>
</evidence>
<protein>
    <submittedName>
        <fullName evidence="1">Uncharacterized protein</fullName>
    </submittedName>
</protein>
<gene>
    <name evidence="1" type="ORF">F1735_25340</name>
</gene>